<proteinExistence type="predicted"/>
<evidence type="ECO:0000313" key="2">
    <source>
        <dbReference type="Proteomes" id="UP000199595"/>
    </source>
</evidence>
<gene>
    <name evidence="1" type="ORF">SAMN05444411_101927</name>
</gene>
<protein>
    <submittedName>
        <fullName evidence="1">Uncharacterized protein</fullName>
    </submittedName>
</protein>
<reference evidence="1 2" key="1">
    <citation type="submission" date="2016-10" db="EMBL/GenBank/DDBJ databases">
        <authorList>
            <person name="de Groot N.N."/>
        </authorList>
    </citation>
    <scope>NUCLEOTIDE SEQUENCE [LARGE SCALE GENOMIC DNA]</scope>
    <source>
        <strain evidence="1 2">DSM 24956</strain>
    </source>
</reference>
<dbReference type="RefSeq" id="WP_090120180.1">
    <property type="nucleotide sequence ID" value="NZ_FNNJ01000001.1"/>
</dbReference>
<accession>A0A1H2UAI7</accession>
<dbReference type="Proteomes" id="UP000199595">
    <property type="component" value="Unassembled WGS sequence"/>
</dbReference>
<name>A0A1H2UAI7_9FLAO</name>
<evidence type="ECO:0000313" key="1">
    <source>
        <dbReference type="EMBL" id="SDW53202.1"/>
    </source>
</evidence>
<dbReference type="OrthoDB" id="1122172at2"/>
<dbReference type="EMBL" id="FNNJ01000001">
    <property type="protein sequence ID" value="SDW53202.1"/>
    <property type="molecule type" value="Genomic_DNA"/>
</dbReference>
<sequence length="92" mass="10698">MKRIIVDFKKLTPEILNLLVEKFPDGYGIRDVIHFTNHKGQYIEAVEVKTDDTVYMVKISDQLVDSMENHEEEDSLEIDDSIKVDDIDLNDD</sequence>
<dbReference type="STRING" id="762486.SAMN05444411_101927"/>
<organism evidence="1 2">
    <name type="scientific">Lutibacter oricola</name>
    <dbReference type="NCBI Taxonomy" id="762486"/>
    <lineage>
        <taxon>Bacteria</taxon>
        <taxon>Pseudomonadati</taxon>
        <taxon>Bacteroidota</taxon>
        <taxon>Flavobacteriia</taxon>
        <taxon>Flavobacteriales</taxon>
        <taxon>Flavobacteriaceae</taxon>
        <taxon>Lutibacter</taxon>
    </lineage>
</organism>
<dbReference type="AlphaFoldDB" id="A0A1H2UAI7"/>
<keyword evidence="2" id="KW-1185">Reference proteome</keyword>